<dbReference type="Gene3D" id="1.25.40.10">
    <property type="entry name" value="Tetratricopeptide repeat domain"/>
    <property type="match status" value="2"/>
</dbReference>
<gene>
    <name evidence="4" type="ORF">GA0070606_5507</name>
</gene>
<dbReference type="SMART" id="SM00028">
    <property type="entry name" value="TPR"/>
    <property type="match status" value="4"/>
</dbReference>
<dbReference type="PANTHER" id="PTHR47691:SF3">
    <property type="entry name" value="HTH-TYPE TRANSCRIPTIONAL REGULATOR RV0890C-RELATED"/>
    <property type="match status" value="1"/>
</dbReference>
<keyword evidence="1" id="KW-0175">Coiled coil</keyword>
<keyword evidence="3" id="KW-0472">Membrane</keyword>
<dbReference type="GO" id="GO:0043531">
    <property type="term" value="F:ADP binding"/>
    <property type="evidence" value="ECO:0007669"/>
    <property type="project" value="InterPro"/>
</dbReference>
<dbReference type="InterPro" id="IPR011990">
    <property type="entry name" value="TPR-like_helical_dom_sf"/>
</dbReference>
<dbReference type="EMBL" id="FMHZ01000002">
    <property type="protein sequence ID" value="SCL70769.1"/>
    <property type="molecule type" value="Genomic_DNA"/>
</dbReference>
<evidence type="ECO:0000256" key="1">
    <source>
        <dbReference type="SAM" id="Coils"/>
    </source>
</evidence>
<feature type="region of interest" description="Disordered" evidence="2">
    <location>
        <begin position="94"/>
        <end position="116"/>
    </location>
</feature>
<dbReference type="InterPro" id="IPR027417">
    <property type="entry name" value="P-loop_NTPase"/>
</dbReference>
<dbReference type="Pfam" id="PF13424">
    <property type="entry name" value="TPR_12"/>
    <property type="match status" value="1"/>
</dbReference>
<dbReference type="AlphaFoldDB" id="A0A1C6VWM4"/>
<feature type="coiled-coil region" evidence="1">
    <location>
        <begin position="574"/>
        <end position="601"/>
    </location>
</feature>
<evidence type="ECO:0000313" key="4">
    <source>
        <dbReference type="EMBL" id="SCL70769.1"/>
    </source>
</evidence>
<dbReference type="Proteomes" id="UP000199001">
    <property type="component" value="Unassembled WGS sequence"/>
</dbReference>
<dbReference type="PANTHER" id="PTHR47691">
    <property type="entry name" value="REGULATOR-RELATED"/>
    <property type="match status" value="1"/>
</dbReference>
<evidence type="ECO:0000256" key="2">
    <source>
        <dbReference type="SAM" id="MobiDB-lite"/>
    </source>
</evidence>
<keyword evidence="5" id="KW-1185">Reference proteome</keyword>
<sequence length="778" mass="84652">MWRSRAVWWMWSRLAVLTVAAGAFWLAYVLAKAWLDDALTWIDGHLQFAMGRDVTEAIRQAGAVSVAASIGGWLLLQGLRQIKAAEARYASARTGNTSSGVNSVQRRTIPRQLPPAPRQFAGRSAELAMLTDALDHATRAGTTVVISAIGGAGGIGKTSLSVSWARQHLDRFPDGQLMVDLRGFAPTGEPMSVAEAVRGFLYALGEDPTKLPADLDTQIGLYRSLVEDRRILIVLDNARDTAQVAPLLPGGPGCTVLITSRRRLAGLVTQHGAQLVNLAPLSEPEARQLLAGHLGDRRLTAEPEATAALLAMCGGLPLALSIVAARVIAQPALPLSGLADELADQRTRLGGFDAGEIPLNLECVFSWSHQALTGSAARMFGLLGLSPGPDISLPAAAELAGLPTTQARLLLHELETAHLVVQQVAGRHRMHDLLRLYATKQAHEHLSDSDREEAARRVIDFYRHTAHRAERLLDPHRHPVEIDAPASGCHPLPLADPAEAVAWLEAEHANLMAAQQLAAELGMHDHVWQLAWCLDTFHYRRGHLREWRTVWRTGLESALRVGDPAVISLAHRLLGDANLNLDDHEEALAQLTRSLQVAEKAGDLSAQAHAHRILTWANGRAGRDRAAHGHATEALRLYKELGLRVREAAMLNAVGWFEARAGDYDQARARCEAALALCRQHDYRVGEANTLASLGYIAQHTGRLDDALTHYHRALALFRGLNSVYYQANTLDRLGQVHVAAGRAGQAREVWSQAIQLYRGKGRPVDADRVQQELDALG</sequence>
<evidence type="ECO:0000313" key="5">
    <source>
        <dbReference type="Proteomes" id="UP000199001"/>
    </source>
</evidence>
<organism evidence="4 5">
    <name type="scientific">Micromonospora citrea</name>
    <dbReference type="NCBI Taxonomy" id="47855"/>
    <lineage>
        <taxon>Bacteria</taxon>
        <taxon>Bacillati</taxon>
        <taxon>Actinomycetota</taxon>
        <taxon>Actinomycetes</taxon>
        <taxon>Micromonosporales</taxon>
        <taxon>Micromonosporaceae</taxon>
        <taxon>Micromonospora</taxon>
    </lineage>
</organism>
<name>A0A1C6VWM4_9ACTN</name>
<dbReference type="Gene3D" id="3.40.50.300">
    <property type="entry name" value="P-loop containing nucleotide triphosphate hydrolases"/>
    <property type="match status" value="1"/>
</dbReference>
<dbReference type="STRING" id="47855.GA0070606_5507"/>
<feature type="compositionally biased region" description="Polar residues" evidence="2">
    <location>
        <begin position="94"/>
        <end position="106"/>
    </location>
</feature>
<feature type="transmembrane region" description="Helical" evidence="3">
    <location>
        <begin position="57"/>
        <end position="76"/>
    </location>
</feature>
<dbReference type="InterPro" id="IPR019734">
    <property type="entry name" value="TPR_rpt"/>
</dbReference>
<accession>A0A1C6VWM4</accession>
<feature type="transmembrane region" description="Helical" evidence="3">
    <location>
        <begin position="307"/>
        <end position="329"/>
    </location>
</feature>
<proteinExistence type="predicted"/>
<protein>
    <submittedName>
        <fullName evidence="4">Predicted ATPase</fullName>
    </submittedName>
</protein>
<keyword evidence="3" id="KW-0812">Transmembrane</keyword>
<dbReference type="SUPFAM" id="SSF52540">
    <property type="entry name" value="P-loop containing nucleoside triphosphate hydrolases"/>
    <property type="match status" value="1"/>
</dbReference>
<reference evidence="5" key="1">
    <citation type="submission" date="2016-06" db="EMBL/GenBank/DDBJ databases">
        <authorList>
            <person name="Varghese N."/>
            <person name="Submissions Spin"/>
        </authorList>
    </citation>
    <scope>NUCLEOTIDE SEQUENCE [LARGE SCALE GENOMIC DNA]</scope>
    <source>
        <strain evidence="5">DSM 43903</strain>
    </source>
</reference>
<dbReference type="PRINTS" id="PR00364">
    <property type="entry name" value="DISEASERSIST"/>
</dbReference>
<dbReference type="SUPFAM" id="SSF48452">
    <property type="entry name" value="TPR-like"/>
    <property type="match status" value="1"/>
</dbReference>
<evidence type="ECO:0000256" key="3">
    <source>
        <dbReference type="SAM" id="Phobius"/>
    </source>
</evidence>
<keyword evidence="3" id="KW-1133">Transmembrane helix</keyword>